<organism evidence="2 3">
    <name type="scientific">Caenorhabditis angaria</name>
    <dbReference type="NCBI Taxonomy" id="860376"/>
    <lineage>
        <taxon>Eukaryota</taxon>
        <taxon>Metazoa</taxon>
        <taxon>Ecdysozoa</taxon>
        <taxon>Nematoda</taxon>
        <taxon>Chromadorea</taxon>
        <taxon>Rhabditida</taxon>
        <taxon>Rhabditina</taxon>
        <taxon>Rhabditomorpha</taxon>
        <taxon>Rhabditoidea</taxon>
        <taxon>Rhabditidae</taxon>
        <taxon>Peloderinae</taxon>
        <taxon>Caenorhabditis</taxon>
    </lineage>
</organism>
<sequence length="222" mass="24890">MALDSPTSKRHNITFSLPMMSRLRSDTYIKPGSESSYESEDGNSRRYAQPTLDSYCCISNVSIKKAVIISGVLSAVQSIVNFFLLLRGCDRTNVDIAFAILPIVTATGAILFLSFALLHNSSISLKPYIAHHLLILLCGLGFFIYYVLFLFHYDTNWMSWLARQSNTFQTLMTNQNDSKLLYGVILVIQISTNILCIHISVGLYLVLDNVVRYVSAEVTEVI</sequence>
<proteinExistence type="predicted"/>
<evidence type="ECO:0000256" key="1">
    <source>
        <dbReference type="SAM" id="Phobius"/>
    </source>
</evidence>
<feature type="transmembrane region" description="Helical" evidence="1">
    <location>
        <begin position="180"/>
        <end position="207"/>
    </location>
</feature>
<gene>
    <name evidence="2" type="ORF">CAMP_LOCUS17167</name>
</gene>
<dbReference type="OrthoDB" id="5799156at2759"/>
<dbReference type="AlphaFoldDB" id="A0A9P1J2K2"/>
<feature type="transmembrane region" description="Helical" evidence="1">
    <location>
        <begin position="130"/>
        <end position="153"/>
    </location>
</feature>
<feature type="transmembrane region" description="Helical" evidence="1">
    <location>
        <begin position="96"/>
        <end position="118"/>
    </location>
</feature>
<keyword evidence="1" id="KW-1133">Transmembrane helix</keyword>
<evidence type="ECO:0000313" key="3">
    <source>
        <dbReference type="Proteomes" id="UP001152747"/>
    </source>
</evidence>
<protein>
    <submittedName>
        <fullName evidence="2">Uncharacterized protein</fullName>
    </submittedName>
</protein>
<reference evidence="2" key="1">
    <citation type="submission" date="2022-11" db="EMBL/GenBank/DDBJ databases">
        <authorList>
            <person name="Kikuchi T."/>
        </authorList>
    </citation>
    <scope>NUCLEOTIDE SEQUENCE</scope>
    <source>
        <strain evidence="2">PS1010</strain>
    </source>
</reference>
<comment type="caution">
    <text evidence="2">The sequence shown here is derived from an EMBL/GenBank/DDBJ whole genome shotgun (WGS) entry which is preliminary data.</text>
</comment>
<keyword evidence="1" id="KW-0472">Membrane</keyword>
<feature type="transmembrane region" description="Helical" evidence="1">
    <location>
        <begin position="66"/>
        <end position="84"/>
    </location>
</feature>
<dbReference type="EMBL" id="CANHGI010000006">
    <property type="protein sequence ID" value="CAI5454530.1"/>
    <property type="molecule type" value="Genomic_DNA"/>
</dbReference>
<dbReference type="Proteomes" id="UP001152747">
    <property type="component" value="Unassembled WGS sequence"/>
</dbReference>
<accession>A0A9P1J2K2</accession>
<keyword evidence="1" id="KW-0812">Transmembrane</keyword>
<keyword evidence="3" id="KW-1185">Reference proteome</keyword>
<evidence type="ECO:0000313" key="2">
    <source>
        <dbReference type="EMBL" id="CAI5454530.1"/>
    </source>
</evidence>
<name>A0A9P1J2K2_9PELO</name>